<dbReference type="OrthoDB" id="207378at2759"/>
<reference evidence="4" key="1">
    <citation type="submission" date="2017-02" db="UniProtKB">
        <authorList>
            <consortium name="WormBaseParasite"/>
        </authorList>
    </citation>
    <scope>IDENTIFICATION</scope>
</reference>
<dbReference type="Proteomes" id="UP000267096">
    <property type="component" value="Unassembled WGS sequence"/>
</dbReference>
<dbReference type="EMBL" id="UYRR01010689">
    <property type="protein sequence ID" value="VDK25569.1"/>
    <property type="molecule type" value="Genomic_DNA"/>
</dbReference>
<sequence>MLIVVVLSMKTTLGLDSIGKMPSAISEGNHYWLGEYEQCSDLKKSGAFDGRYCLLQVEVPDSDVDAGCPQHDPLRIDLGICSPESCSEAEVNRVLRCEFNCEISELLDEFIPIRLCKQFSVNG</sequence>
<dbReference type="Pfam" id="PF20146">
    <property type="entry name" value="NRF"/>
    <property type="match status" value="1"/>
</dbReference>
<evidence type="ECO:0000259" key="1">
    <source>
        <dbReference type="SMART" id="SM00703"/>
    </source>
</evidence>
<dbReference type="WBParaSite" id="ASIM_0000566601-mRNA-1">
    <property type="protein sequence ID" value="ASIM_0000566601-mRNA-1"/>
    <property type="gene ID" value="ASIM_0000566601"/>
</dbReference>
<protein>
    <submittedName>
        <fullName evidence="4">NRF domain-containing protein</fullName>
    </submittedName>
</protein>
<evidence type="ECO:0000313" key="3">
    <source>
        <dbReference type="Proteomes" id="UP000267096"/>
    </source>
</evidence>
<proteinExistence type="predicted"/>
<dbReference type="InterPro" id="IPR052728">
    <property type="entry name" value="O2_lipid_transport_reg"/>
</dbReference>
<dbReference type="PANTHER" id="PTHR11161:SF14">
    <property type="entry name" value="NOSE RESISTANT-TO-FLUOXETINE PROTEIN N-TERMINAL DOMAIN-CONTAINING PROTEIN"/>
    <property type="match status" value="1"/>
</dbReference>
<name>A0A0M3JDH9_ANISI</name>
<dbReference type="SMART" id="SM00703">
    <property type="entry name" value="NRF"/>
    <property type="match status" value="1"/>
</dbReference>
<dbReference type="PANTHER" id="PTHR11161">
    <property type="entry name" value="O-ACYLTRANSFERASE"/>
    <property type="match status" value="1"/>
</dbReference>
<accession>A0A0M3JDH9</accession>
<dbReference type="InterPro" id="IPR006621">
    <property type="entry name" value="Nose-resist-to-fluoxetine_N"/>
</dbReference>
<evidence type="ECO:0000313" key="4">
    <source>
        <dbReference type="WBParaSite" id="ASIM_0000566601-mRNA-1"/>
    </source>
</evidence>
<evidence type="ECO:0000313" key="2">
    <source>
        <dbReference type="EMBL" id="VDK25569.1"/>
    </source>
</evidence>
<organism evidence="4">
    <name type="scientific">Anisakis simplex</name>
    <name type="common">Herring worm</name>
    <dbReference type="NCBI Taxonomy" id="6269"/>
    <lineage>
        <taxon>Eukaryota</taxon>
        <taxon>Metazoa</taxon>
        <taxon>Ecdysozoa</taxon>
        <taxon>Nematoda</taxon>
        <taxon>Chromadorea</taxon>
        <taxon>Rhabditida</taxon>
        <taxon>Spirurina</taxon>
        <taxon>Ascaridomorpha</taxon>
        <taxon>Ascaridoidea</taxon>
        <taxon>Anisakidae</taxon>
        <taxon>Anisakis</taxon>
        <taxon>Anisakis simplex complex</taxon>
    </lineage>
</organism>
<reference evidence="2 3" key="2">
    <citation type="submission" date="2018-11" db="EMBL/GenBank/DDBJ databases">
        <authorList>
            <consortium name="Pathogen Informatics"/>
        </authorList>
    </citation>
    <scope>NUCLEOTIDE SEQUENCE [LARGE SCALE GENOMIC DNA]</scope>
</reference>
<feature type="domain" description="Nose resistant-to-fluoxetine protein N-terminal" evidence="1">
    <location>
        <begin position="2"/>
        <end position="122"/>
    </location>
</feature>
<dbReference type="AlphaFoldDB" id="A0A0M3JDH9"/>
<gene>
    <name evidence="2" type="ORF">ASIM_LOCUS5458</name>
</gene>
<keyword evidence="3" id="KW-1185">Reference proteome</keyword>